<dbReference type="InterPro" id="IPR045632">
    <property type="entry name" value="DUF6314"/>
</dbReference>
<organism evidence="2 3">
    <name type="scientific">Saccharothrix coeruleofusca</name>
    <dbReference type="NCBI Taxonomy" id="33919"/>
    <lineage>
        <taxon>Bacteria</taxon>
        <taxon>Bacillati</taxon>
        <taxon>Actinomycetota</taxon>
        <taxon>Actinomycetes</taxon>
        <taxon>Pseudonocardiales</taxon>
        <taxon>Pseudonocardiaceae</taxon>
        <taxon>Saccharothrix</taxon>
    </lineage>
</organism>
<name>A0A918ATM5_9PSEU</name>
<accession>A0A918ATM5</accession>
<evidence type="ECO:0000259" key="1">
    <source>
        <dbReference type="Pfam" id="PF19834"/>
    </source>
</evidence>
<evidence type="ECO:0000313" key="3">
    <source>
        <dbReference type="Proteomes" id="UP000639606"/>
    </source>
</evidence>
<dbReference type="Proteomes" id="UP000639606">
    <property type="component" value="Unassembled WGS sequence"/>
</dbReference>
<evidence type="ECO:0000313" key="2">
    <source>
        <dbReference type="EMBL" id="GGP82325.1"/>
    </source>
</evidence>
<dbReference type="AlphaFoldDB" id="A0A918ATM5"/>
<gene>
    <name evidence="2" type="ORF">GCM10010185_65600</name>
</gene>
<comment type="caution">
    <text evidence="2">The sequence shown here is derived from an EMBL/GenBank/DDBJ whole genome shotgun (WGS) entry which is preliminary data.</text>
</comment>
<proteinExistence type="predicted"/>
<keyword evidence="3" id="KW-1185">Reference proteome</keyword>
<dbReference type="Pfam" id="PF19834">
    <property type="entry name" value="DUF6314"/>
    <property type="match status" value="1"/>
</dbReference>
<feature type="domain" description="DUF6314" evidence="1">
    <location>
        <begin position="15"/>
        <end position="141"/>
    </location>
</feature>
<protein>
    <recommendedName>
        <fullName evidence="1">DUF6314 domain-containing protein</fullName>
    </recommendedName>
</protein>
<sequence length="144" mass="16494">MTVREEREGGAADFLRGRWRVRRRIVDHRNGVEGDFVGTAEFGDDLSYHEEGELRWGDHRGPATRSLRYIDRGGHVLDVKFADGRDFYRLHLSDGGWSAEHPCSADTYVVAGRITGPDSFTEHWHATGPAKDYELLTDYERDTR</sequence>
<reference evidence="2" key="1">
    <citation type="journal article" date="2014" name="Int. J. Syst. Evol. Microbiol.">
        <title>Complete genome sequence of Corynebacterium casei LMG S-19264T (=DSM 44701T), isolated from a smear-ripened cheese.</title>
        <authorList>
            <consortium name="US DOE Joint Genome Institute (JGI-PGF)"/>
            <person name="Walter F."/>
            <person name="Albersmeier A."/>
            <person name="Kalinowski J."/>
            <person name="Ruckert C."/>
        </authorList>
    </citation>
    <scope>NUCLEOTIDE SEQUENCE</scope>
    <source>
        <strain evidence="2">JCM 3313</strain>
    </source>
</reference>
<reference evidence="2" key="2">
    <citation type="submission" date="2020-09" db="EMBL/GenBank/DDBJ databases">
        <authorList>
            <person name="Sun Q."/>
            <person name="Ohkuma M."/>
        </authorList>
    </citation>
    <scope>NUCLEOTIDE SEQUENCE</scope>
    <source>
        <strain evidence="2">JCM 3313</strain>
    </source>
</reference>
<dbReference type="EMBL" id="BMRG01000022">
    <property type="protein sequence ID" value="GGP82325.1"/>
    <property type="molecule type" value="Genomic_DNA"/>
</dbReference>
<dbReference type="RefSeq" id="WP_189227221.1">
    <property type="nucleotide sequence ID" value="NZ_BMRG01000022.1"/>
</dbReference>